<evidence type="ECO:0000256" key="1">
    <source>
        <dbReference type="SAM" id="MobiDB-lite"/>
    </source>
</evidence>
<proteinExistence type="predicted"/>
<dbReference type="EMBL" id="QVQW01000002">
    <property type="protein sequence ID" value="RKU49273.1"/>
    <property type="molecule type" value="Genomic_DNA"/>
</dbReference>
<sequence>MSDHEINPSNDGTSAAAVHLPDDPPTPPNWTVEGLNLSDAAHSDIQSSPERDFELADLPLFGTIPRNVGPDYDTSSGRDNRRRPNLVPTTPSSRRAKRSLLRVLEVTYDELRDRLDAIHTIQPYVERRVALYDAEYNRLTAQTNSLSLRLRETRGRIAERLGRHLSAAAEADGDEREEVEDEELWCLLVLLDSLMEEDAEWGYAANEHLAEASRVRPVLRRLDEEEEKITEQLDRYKEVIFRLAAEVEMDALRV</sequence>
<feature type="region of interest" description="Disordered" evidence="1">
    <location>
        <begin position="1"/>
        <end position="48"/>
    </location>
</feature>
<comment type="caution">
    <text evidence="2">The sequence shown here is derived from an EMBL/GenBank/DDBJ whole genome shotgun (WGS) entry which is preliminary data.</text>
</comment>
<gene>
    <name evidence="2" type="ORF">DL546_009719</name>
</gene>
<protein>
    <submittedName>
        <fullName evidence="2">Uncharacterized protein</fullName>
    </submittedName>
</protein>
<keyword evidence="3" id="KW-1185">Reference proteome</keyword>
<dbReference type="Proteomes" id="UP000275385">
    <property type="component" value="Unassembled WGS sequence"/>
</dbReference>
<evidence type="ECO:0000313" key="2">
    <source>
        <dbReference type="EMBL" id="RKU49273.1"/>
    </source>
</evidence>
<evidence type="ECO:0000313" key="3">
    <source>
        <dbReference type="Proteomes" id="UP000275385"/>
    </source>
</evidence>
<feature type="region of interest" description="Disordered" evidence="1">
    <location>
        <begin position="64"/>
        <end position="94"/>
    </location>
</feature>
<accession>A0A420YMZ3</accession>
<reference evidence="2 3" key="1">
    <citation type="submission" date="2018-08" db="EMBL/GenBank/DDBJ databases">
        <title>Draft genome of the lignicolous fungus Coniochaeta pulveracea.</title>
        <authorList>
            <person name="Borstlap C.J."/>
            <person name="De Witt R.N."/>
            <person name="Botha A."/>
            <person name="Volschenk H."/>
        </authorList>
    </citation>
    <scope>NUCLEOTIDE SEQUENCE [LARGE SCALE GENOMIC DNA]</scope>
    <source>
        <strain evidence="2 3">CAB683</strain>
    </source>
</reference>
<organism evidence="2 3">
    <name type="scientific">Coniochaeta pulveracea</name>
    <dbReference type="NCBI Taxonomy" id="177199"/>
    <lineage>
        <taxon>Eukaryota</taxon>
        <taxon>Fungi</taxon>
        <taxon>Dikarya</taxon>
        <taxon>Ascomycota</taxon>
        <taxon>Pezizomycotina</taxon>
        <taxon>Sordariomycetes</taxon>
        <taxon>Sordariomycetidae</taxon>
        <taxon>Coniochaetales</taxon>
        <taxon>Coniochaetaceae</taxon>
        <taxon>Coniochaeta</taxon>
    </lineage>
</organism>
<dbReference type="AlphaFoldDB" id="A0A420YMZ3"/>
<name>A0A420YMZ3_9PEZI</name>